<dbReference type="RefSeq" id="WP_108991734.1">
    <property type="nucleotide sequence ID" value="NZ_BDQX01000047.1"/>
</dbReference>
<dbReference type="InterPro" id="IPR013538">
    <property type="entry name" value="ASHA1/2-like_C"/>
</dbReference>
<comment type="similarity">
    <text evidence="1">Belongs to the AHA1 family.</text>
</comment>
<name>A0A2R5ESR2_9BACL</name>
<evidence type="ECO:0000259" key="2">
    <source>
        <dbReference type="Pfam" id="PF08327"/>
    </source>
</evidence>
<protein>
    <recommendedName>
        <fullName evidence="2">Activator of Hsp90 ATPase homologue 1/2-like C-terminal domain-containing protein</fullName>
    </recommendedName>
</protein>
<reference evidence="3 4" key="1">
    <citation type="submission" date="2017-08" db="EMBL/GenBank/DDBJ databases">
        <title>Substantial Increase in Enzyme Production by Combined Drug-Resistance Mutations in Paenibacillus agaridevorans.</title>
        <authorList>
            <person name="Tanaka Y."/>
            <person name="Funane K."/>
            <person name="Hosaka T."/>
            <person name="Shiwa Y."/>
            <person name="Fujita N."/>
            <person name="Miyazaki T."/>
            <person name="Yoshikawa H."/>
            <person name="Murakami K."/>
            <person name="Kasahara K."/>
            <person name="Inaoka T."/>
            <person name="Hiraga Y."/>
            <person name="Ochi K."/>
        </authorList>
    </citation>
    <scope>NUCLEOTIDE SEQUENCE [LARGE SCALE GENOMIC DNA]</scope>
    <source>
        <strain evidence="3 4">T-3040</strain>
    </source>
</reference>
<dbReference type="Gene3D" id="3.30.530.20">
    <property type="match status" value="1"/>
</dbReference>
<dbReference type="InterPro" id="IPR023393">
    <property type="entry name" value="START-like_dom_sf"/>
</dbReference>
<accession>A0A2R5ESR2</accession>
<dbReference type="Proteomes" id="UP000245202">
    <property type="component" value="Unassembled WGS sequence"/>
</dbReference>
<sequence>MSDVGIKREIFIEAKPSTIFSYFTDAAKLCLWLGQQAKLEPAESGRIEIDMNGHDIVLGTFKTIDPYERIVFTWGWKGSDVHPPGSSIVDIALKPDAGGTWLHLQHSSVPESERECHEDGWNRNLPQLRDVLTNDGTIGQGA</sequence>
<keyword evidence="4" id="KW-1185">Reference proteome</keyword>
<dbReference type="EMBL" id="BDQX01000047">
    <property type="protein sequence ID" value="GBG06441.1"/>
    <property type="molecule type" value="Genomic_DNA"/>
</dbReference>
<dbReference type="SUPFAM" id="SSF55961">
    <property type="entry name" value="Bet v1-like"/>
    <property type="match status" value="1"/>
</dbReference>
<feature type="domain" description="Activator of Hsp90 ATPase homologue 1/2-like C-terminal" evidence="2">
    <location>
        <begin position="14"/>
        <end position="132"/>
    </location>
</feature>
<dbReference type="CDD" id="cd07814">
    <property type="entry name" value="SRPBCC_CalC_Aha1-like"/>
    <property type="match status" value="1"/>
</dbReference>
<evidence type="ECO:0000313" key="4">
    <source>
        <dbReference type="Proteomes" id="UP000245202"/>
    </source>
</evidence>
<evidence type="ECO:0000313" key="3">
    <source>
        <dbReference type="EMBL" id="GBG06441.1"/>
    </source>
</evidence>
<gene>
    <name evidence="3" type="ORF">PAT3040_00968</name>
</gene>
<proteinExistence type="inferred from homology"/>
<organism evidence="3 4">
    <name type="scientific">Paenibacillus agaridevorans</name>
    <dbReference type="NCBI Taxonomy" id="171404"/>
    <lineage>
        <taxon>Bacteria</taxon>
        <taxon>Bacillati</taxon>
        <taxon>Bacillota</taxon>
        <taxon>Bacilli</taxon>
        <taxon>Bacillales</taxon>
        <taxon>Paenibacillaceae</taxon>
        <taxon>Paenibacillus</taxon>
    </lineage>
</organism>
<dbReference type="Pfam" id="PF08327">
    <property type="entry name" value="AHSA1"/>
    <property type="match status" value="1"/>
</dbReference>
<dbReference type="AlphaFoldDB" id="A0A2R5ESR2"/>
<comment type="caution">
    <text evidence="3">The sequence shown here is derived from an EMBL/GenBank/DDBJ whole genome shotgun (WGS) entry which is preliminary data.</text>
</comment>
<evidence type="ECO:0000256" key="1">
    <source>
        <dbReference type="ARBA" id="ARBA00006817"/>
    </source>
</evidence>